<feature type="compositionally biased region" description="Polar residues" evidence="1">
    <location>
        <begin position="1"/>
        <end position="10"/>
    </location>
</feature>
<feature type="compositionally biased region" description="Basic and acidic residues" evidence="1">
    <location>
        <begin position="114"/>
        <end position="131"/>
    </location>
</feature>
<evidence type="ECO:0000313" key="2">
    <source>
        <dbReference type="EMBL" id="CAD9750494.1"/>
    </source>
</evidence>
<name>A0A7S2THP5_9EUKA</name>
<sequence>MQLHALNSSAMVDDDDDDDDALSYDPEEAQKCLPVANGDANSIGDDPSAAGRSRRIVSVRRRPKCQKNKKNKGRRRSSASYHSLMHSALVERMASFATADHDNHDNNDDDDDDHDRHEARGDGKQRCDEKQGRRRSSAVLTIN</sequence>
<feature type="region of interest" description="Disordered" evidence="1">
    <location>
        <begin position="1"/>
        <end position="143"/>
    </location>
</feature>
<protein>
    <submittedName>
        <fullName evidence="2">Uncharacterized protein</fullName>
    </submittedName>
</protein>
<dbReference type="AlphaFoldDB" id="A0A7S2THP5"/>
<dbReference type="EMBL" id="HBHP01005221">
    <property type="protein sequence ID" value="CAD9750494.1"/>
    <property type="molecule type" value="Transcribed_RNA"/>
</dbReference>
<organism evidence="2">
    <name type="scientific">Lotharella oceanica</name>
    <dbReference type="NCBI Taxonomy" id="641309"/>
    <lineage>
        <taxon>Eukaryota</taxon>
        <taxon>Sar</taxon>
        <taxon>Rhizaria</taxon>
        <taxon>Cercozoa</taxon>
        <taxon>Chlorarachniophyceae</taxon>
        <taxon>Lotharella</taxon>
    </lineage>
</organism>
<evidence type="ECO:0000256" key="1">
    <source>
        <dbReference type="SAM" id="MobiDB-lite"/>
    </source>
</evidence>
<proteinExistence type="predicted"/>
<reference evidence="2" key="1">
    <citation type="submission" date="2021-01" db="EMBL/GenBank/DDBJ databases">
        <authorList>
            <person name="Corre E."/>
            <person name="Pelletier E."/>
            <person name="Niang G."/>
            <person name="Scheremetjew M."/>
            <person name="Finn R."/>
            <person name="Kale V."/>
            <person name="Holt S."/>
            <person name="Cochrane G."/>
            <person name="Meng A."/>
            <person name="Brown T."/>
            <person name="Cohen L."/>
        </authorList>
    </citation>
    <scope>NUCLEOTIDE SEQUENCE</scope>
    <source>
        <strain evidence="2">CCMP622</strain>
    </source>
</reference>
<feature type="compositionally biased region" description="Acidic residues" evidence="1">
    <location>
        <begin position="12"/>
        <end position="27"/>
    </location>
</feature>
<accession>A0A7S2THP5</accession>
<gene>
    <name evidence="2" type="ORF">LSP00402_LOCUS3236</name>
</gene>
<feature type="compositionally biased region" description="Basic residues" evidence="1">
    <location>
        <begin position="52"/>
        <end position="77"/>
    </location>
</feature>